<feature type="compositionally biased region" description="Basic and acidic residues" evidence="2">
    <location>
        <begin position="424"/>
        <end position="439"/>
    </location>
</feature>
<reference evidence="5" key="1">
    <citation type="journal article" date="2023" name="Mol. Biol. Evol.">
        <title>Third-Generation Sequencing Reveals the Adaptive Role of the Epigenome in Three Deep-Sea Polychaetes.</title>
        <authorList>
            <person name="Perez M."/>
            <person name="Aroh O."/>
            <person name="Sun Y."/>
            <person name="Lan Y."/>
            <person name="Juniper S.K."/>
            <person name="Young C.R."/>
            <person name="Angers B."/>
            <person name="Qian P.Y."/>
        </authorList>
    </citation>
    <scope>NUCLEOTIDE SEQUENCE</scope>
    <source>
        <strain evidence="5">P08H-3</strain>
    </source>
</reference>
<feature type="compositionally biased region" description="Polar residues" evidence="2">
    <location>
        <begin position="445"/>
        <end position="457"/>
    </location>
</feature>
<organism evidence="5 6">
    <name type="scientific">Paralvinella palmiformis</name>
    <dbReference type="NCBI Taxonomy" id="53620"/>
    <lineage>
        <taxon>Eukaryota</taxon>
        <taxon>Metazoa</taxon>
        <taxon>Spiralia</taxon>
        <taxon>Lophotrochozoa</taxon>
        <taxon>Annelida</taxon>
        <taxon>Polychaeta</taxon>
        <taxon>Sedentaria</taxon>
        <taxon>Canalipalpata</taxon>
        <taxon>Terebellida</taxon>
        <taxon>Terebelliformia</taxon>
        <taxon>Alvinellidae</taxon>
        <taxon>Paralvinella</taxon>
    </lineage>
</organism>
<dbReference type="Gene3D" id="3.10.100.10">
    <property type="entry name" value="Mannose-Binding Protein A, subunit A"/>
    <property type="match status" value="2"/>
</dbReference>
<accession>A0AAD9IXC5</accession>
<evidence type="ECO:0000313" key="6">
    <source>
        <dbReference type="Proteomes" id="UP001208570"/>
    </source>
</evidence>
<feature type="domain" description="C-type lectin" evidence="4">
    <location>
        <begin position="201"/>
        <end position="327"/>
    </location>
</feature>
<dbReference type="CDD" id="cd00037">
    <property type="entry name" value="CLECT"/>
    <property type="match status" value="1"/>
</dbReference>
<name>A0AAD9IXC5_9ANNE</name>
<evidence type="ECO:0000256" key="3">
    <source>
        <dbReference type="SAM" id="Phobius"/>
    </source>
</evidence>
<evidence type="ECO:0000313" key="5">
    <source>
        <dbReference type="EMBL" id="KAK2142619.1"/>
    </source>
</evidence>
<dbReference type="AlphaFoldDB" id="A0AAD9IXC5"/>
<keyword evidence="6" id="KW-1185">Reference proteome</keyword>
<feature type="transmembrane region" description="Helical" evidence="3">
    <location>
        <begin position="31"/>
        <end position="51"/>
    </location>
</feature>
<dbReference type="PROSITE" id="PS00615">
    <property type="entry name" value="C_TYPE_LECTIN_1"/>
    <property type="match status" value="1"/>
</dbReference>
<dbReference type="InterPro" id="IPR018378">
    <property type="entry name" value="C-type_lectin_CS"/>
</dbReference>
<dbReference type="EMBL" id="JAODUP010000932">
    <property type="protein sequence ID" value="KAK2142619.1"/>
    <property type="molecule type" value="Genomic_DNA"/>
</dbReference>
<dbReference type="Pfam" id="PF00059">
    <property type="entry name" value="Lectin_C"/>
    <property type="match status" value="1"/>
</dbReference>
<gene>
    <name evidence="5" type="ORF">LSH36_932g01073</name>
</gene>
<dbReference type="InterPro" id="IPR016187">
    <property type="entry name" value="CTDL_fold"/>
</dbReference>
<dbReference type="InterPro" id="IPR016186">
    <property type="entry name" value="C-type_lectin-like/link_sf"/>
</dbReference>
<dbReference type="PROSITE" id="PS50041">
    <property type="entry name" value="C_TYPE_LECTIN_2"/>
    <property type="match status" value="1"/>
</dbReference>
<keyword evidence="3" id="KW-1133">Transmembrane helix</keyword>
<evidence type="ECO:0000256" key="1">
    <source>
        <dbReference type="ARBA" id="ARBA00023157"/>
    </source>
</evidence>
<keyword evidence="3" id="KW-0812">Transmembrane</keyword>
<evidence type="ECO:0000256" key="2">
    <source>
        <dbReference type="SAM" id="MobiDB-lite"/>
    </source>
</evidence>
<evidence type="ECO:0000259" key="4">
    <source>
        <dbReference type="PROSITE" id="PS50041"/>
    </source>
</evidence>
<comment type="caution">
    <text evidence="5">The sequence shown here is derived from an EMBL/GenBank/DDBJ whole genome shotgun (WGS) entry which is preliminary data.</text>
</comment>
<keyword evidence="1" id="KW-1015">Disulfide bond</keyword>
<dbReference type="Proteomes" id="UP001208570">
    <property type="component" value="Unassembled WGS sequence"/>
</dbReference>
<protein>
    <recommendedName>
        <fullName evidence="4">C-type lectin domain-containing protein</fullName>
    </recommendedName>
</protein>
<proteinExistence type="predicted"/>
<dbReference type="SUPFAM" id="SSF56436">
    <property type="entry name" value="C-type lectin-like"/>
    <property type="match status" value="2"/>
</dbReference>
<sequence>MRHLLNSNIFLTSALRSVLSKCLRLYGDIDGFVDIMLLTLFFMLGTVLYVGSYQANPRCTGQLCLYTPQTWASWNQSYYTCRQDAMELLTINDNKTKHDVDELIKELPMEENVKIWLAGKGSNDIVKWKYMNNSDIQESLRKRITDTERVQIVYMLCCKRVKIIQYTSDQCDEKNSRSRLICQYAPTTRNGGSCDRDDMLYKDTCYIRTPYVARNQVTGIDWFGGQTYCGSLRSVIMYSHIEDKMFTSQLREWLKPSTKLQLWIGVRKKIWYWQKAGVGSESDQMAISYFNWYSNKGRFPTKDTCIYIARSYDNRWGSTQCTRWLKYFICINTSNPVTTRITAEQETVSLTKLGYTTTGLNHDNAGDTGTKNTDPVRDTVIEETDVSPYAEVCFGKRINNISEKKRARSAAKMHNGYTNGKRKTRDEKASNRCNKQPERDDTETSTEVPDTATSAMTYKQAPSGDLYATVNKDGSEEGNVKHIVTEQGDMYAVSTKKL</sequence>
<keyword evidence="3" id="KW-0472">Membrane</keyword>
<dbReference type="InterPro" id="IPR001304">
    <property type="entry name" value="C-type_lectin-like"/>
</dbReference>
<feature type="region of interest" description="Disordered" evidence="2">
    <location>
        <begin position="404"/>
        <end position="476"/>
    </location>
</feature>